<dbReference type="Gene3D" id="3.20.20.80">
    <property type="entry name" value="Glycosidases"/>
    <property type="match status" value="2"/>
</dbReference>
<feature type="domain" description="Glycoside hydrolase family 13 N-terminal" evidence="10">
    <location>
        <begin position="60"/>
        <end position="134"/>
    </location>
</feature>
<evidence type="ECO:0000313" key="11">
    <source>
        <dbReference type="EMBL" id="WVY92380.1"/>
    </source>
</evidence>
<dbReference type="GO" id="GO:0009501">
    <property type="term" value="C:amyloplast"/>
    <property type="evidence" value="ECO:0007669"/>
    <property type="project" value="UniProtKB-SubCell"/>
</dbReference>
<keyword evidence="6" id="KW-0808">Transferase</keyword>
<comment type="subcellular location">
    <subcellularLocation>
        <location evidence="2">Plastid</location>
        <location evidence="2">Amyloplast</location>
    </subcellularLocation>
</comment>
<comment type="pathway">
    <text evidence="3">Glycan biosynthesis; starch biosynthesis.</text>
</comment>
<proteinExistence type="inferred from homology"/>
<dbReference type="SUPFAM" id="SSF51445">
    <property type="entry name" value="(Trans)glycosidases"/>
    <property type="match status" value="1"/>
</dbReference>
<dbReference type="Gene3D" id="2.60.40.1180">
    <property type="entry name" value="Golgi alpha-mannosidase II"/>
    <property type="match status" value="1"/>
</dbReference>
<evidence type="ECO:0000256" key="6">
    <source>
        <dbReference type="ARBA" id="ARBA00022679"/>
    </source>
</evidence>
<evidence type="ECO:0000256" key="7">
    <source>
        <dbReference type="ARBA" id="ARBA00023234"/>
    </source>
</evidence>
<dbReference type="Pfam" id="PF02806">
    <property type="entry name" value="Alpha-amylase_C"/>
    <property type="match status" value="1"/>
</dbReference>
<dbReference type="GO" id="GO:0004553">
    <property type="term" value="F:hydrolase activity, hydrolyzing O-glycosyl compounds"/>
    <property type="evidence" value="ECO:0007669"/>
    <property type="project" value="InterPro"/>
</dbReference>
<dbReference type="FunFam" id="2.60.40.10:FF:001359">
    <property type="entry name" value="1,4-alpha-glucan-branching enzyme 3, chloroplastic/amyloplastic"/>
    <property type="match status" value="1"/>
</dbReference>
<evidence type="ECO:0000256" key="2">
    <source>
        <dbReference type="ARBA" id="ARBA00004602"/>
    </source>
</evidence>
<dbReference type="InterPro" id="IPR013780">
    <property type="entry name" value="Glyco_hydro_b"/>
</dbReference>
<evidence type="ECO:0000259" key="8">
    <source>
        <dbReference type="Pfam" id="PF00128"/>
    </source>
</evidence>
<comment type="similarity">
    <text evidence="4">Belongs to the glycosyl hydrolase 13 family. GlgB subfamily.</text>
</comment>
<dbReference type="PANTHER" id="PTHR43651:SF4">
    <property type="entry name" value="1,4-ALPHA-GLUCAN-BRANCHING ENZYME 3, CHLOROPLASTIC_AMYLOPLASTIC"/>
    <property type="match status" value="1"/>
</dbReference>
<evidence type="ECO:0000256" key="4">
    <source>
        <dbReference type="ARBA" id="ARBA00009000"/>
    </source>
</evidence>
<keyword evidence="12" id="KW-1185">Reference proteome</keyword>
<feature type="domain" description="Glycosyl hydrolase family 13 catalytic" evidence="8">
    <location>
        <begin position="357"/>
        <end position="411"/>
    </location>
</feature>
<evidence type="ECO:0000256" key="3">
    <source>
        <dbReference type="ARBA" id="ARBA00004727"/>
    </source>
</evidence>
<dbReference type="GO" id="GO:0005978">
    <property type="term" value="P:glycogen biosynthetic process"/>
    <property type="evidence" value="ECO:0007669"/>
    <property type="project" value="InterPro"/>
</dbReference>
<dbReference type="GO" id="GO:0003844">
    <property type="term" value="F:1,4-alpha-glucan branching enzyme activity"/>
    <property type="evidence" value="ECO:0007669"/>
    <property type="project" value="UniProtKB-EC"/>
</dbReference>
<dbReference type="Pfam" id="PF00128">
    <property type="entry name" value="Alpha-amylase"/>
    <property type="match status" value="1"/>
</dbReference>
<dbReference type="AlphaFoldDB" id="A0AAQ3RHY6"/>
<feature type="domain" description="Alpha-amylase/branching enzyme C-terminal all beta" evidence="9">
    <location>
        <begin position="687"/>
        <end position="744"/>
    </location>
</feature>
<dbReference type="InterPro" id="IPR004193">
    <property type="entry name" value="Glyco_hydro_13_N"/>
</dbReference>
<keyword evidence="7" id="KW-0934">Plastid</keyword>
<dbReference type="InterPro" id="IPR006048">
    <property type="entry name" value="A-amylase/branching_C"/>
</dbReference>
<dbReference type="GO" id="GO:0043169">
    <property type="term" value="F:cation binding"/>
    <property type="evidence" value="ECO:0007669"/>
    <property type="project" value="InterPro"/>
</dbReference>
<sequence length="758" mass="87776">MNMLDTFLASRGIGNLLLSIIRYKMLIVGFCRYKVLKDMKDEILKRHENFMILASGFELLGMHRHPEPRVDYMEWAPGARYCAIVGDFNDWSPTENCAREHYFGHDDYGYWFIILQDKLREGEEPEKYYFQMYNYVDDYDKGDSGVTVEELLKKANEEYWEPGEDRYSNNRFEGPVKLYEQIFGPNGPQTMEDLPDIPDPKTRYKEWAAEHGPSRTAAMDSGKEYDIYNVIVDPEWHEKIRALKPPIAYWFETRKGRKAWMKKYSPGIPHGSKYRVYFNTPNGPLERVPAWATYVQPEVDGKQAYAIHWEPSPEQAYKWKNRSPKVPKSLRIYEAHVGISGSEPKISSFNDFTDKVLPYIKEAGYNAIQLIGIVEHKDYFTVGYRVTNYFAVSSRYGTPEDFKRLVDEAHDYFANSTFNCTGLGLLVFLEIVHSYAAADEMFHSVSSMLYTHNGFASFTGDLEEYCNQYVDKDALVYLILANEILHYLHPNIVTIAEDATFYPGLCEPTSQGGLGFDYYVNLSVPDMWSTFLESVPDHEWNMTKIVNTLVSNKEYADKMLMYAENHNQSISGRRSFAEILFGEIDENSHHYKESLLRGSSLHKMIRLITLTIGGRAYLNFMGNEFGHPKRVEFPSSSNNNSYLLANRSWDLLAKDGVHCDLFSFDKDMMKLDENQRVLSRGFPNIHHVNDSSMVISYIRGPLVFIFNFHPTESYDSYSIGVEEAGEYQIIMNTDEIKYGGQGKLKENQYLLKTISKRY</sequence>
<accession>A0AAQ3RHY6</accession>
<evidence type="ECO:0000259" key="10">
    <source>
        <dbReference type="Pfam" id="PF02922"/>
    </source>
</evidence>
<name>A0AAQ3RHY6_VIGMU</name>
<organism evidence="11 12">
    <name type="scientific">Vigna mungo</name>
    <name type="common">Black gram</name>
    <name type="synonym">Phaseolus mungo</name>
    <dbReference type="NCBI Taxonomy" id="3915"/>
    <lineage>
        <taxon>Eukaryota</taxon>
        <taxon>Viridiplantae</taxon>
        <taxon>Streptophyta</taxon>
        <taxon>Embryophyta</taxon>
        <taxon>Tracheophyta</taxon>
        <taxon>Spermatophyta</taxon>
        <taxon>Magnoliopsida</taxon>
        <taxon>eudicotyledons</taxon>
        <taxon>Gunneridae</taxon>
        <taxon>Pentapetalae</taxon>
        <taxon>rosids</taxon>
        <taxon>fabids</taxon>
        <taxon>Fabales</taxon>
        <taxon>Fabaceae</taxon>
        <taxon>Papilionoideae</taxon>
        <taxon>50 kb inversion clade</taxon>
        <taxon>NPAAA clade</taxon>
        <taxon>indigoferoid/millettioid clade</taxon>
        <taxon>Phaseoleae</taxon>
        <taxon>Vigna</taxon>
    </lineage>
</organism>
<dbReference type="InterPro" id="IPR014756">
    <property type="entry name" value="Ig_E-set"/>
</dbReference>
<dbReference type="InterPro" id="IPR013783">
    <property type="entry name" value="Ig-like_fold"/>
</dbReference>
<evidence type="ECO:0000259" key="9">
    <source>
        <dbReference type="Pfam" id="PF02806"/>
    </source>
</evidence>
<dbReference type="Gene3D" id="2.60.40.10">
    <property type="entry name" value="Immunoglobulins"/>
    <property type="match status" value="2"/>
</dbReference>
<dbReference type="FunFam" id="2.60.40.10:FF:001322">
    <property type="entry name" value="1,4-alpha-glucan-branching enzyme 3"/>
    <property type="match status" value="1"/>
</dbReference>
<dbReference type="Proteomes" id="UP001374535">
    <property type="component" value="Chromosome 10"/>
</dbReference>
<evidence type="ECO:0000313" key="12">
    <source>
        <dbReference type="Proteomes" id="UP001374535"/>
    </source>
</evidence>
<dbReference type="PANTHER" id="PTHR43651">
    <property type="entry name" value="1,4-ALPHA-GLUCAN-BRANCHING ENZYME"/>
    <property type="match status" value="1"/>
</dbReference>
<reference evidence="11 12" key="1">
    <citation type="journal article" date="2023" name="Life. Sci Alliance">
        <title>Evolutionary insights into 3D genome organization and epigenetic landscape of Vigna mungo.</title>
        <authorList>
            <person name="Junaid A."/>
            <person name="Singh B."/>
            <person name="Bhatia S."/>
        </authorList>
    </citation>
    <scope>NUCLEOTIDE SEQUENCE [LARGE SCALE GENOMIC DNA]</scope>
    <source>
        <strain evidence="11">Urdbean</strain>
    </source>
</reference>
<dbReference type="InterPro" id="IPR037439">
    <property type="entry name" value="Branching_enzy"/>
</dbReference>
<dbReference type="EMBL" id="CP144691">
    <property type="protein sequence ID" value="WVY92380.1"/>
    <property type="molecule type" value="Genomic_DNA"/>
</dbReference>
<protein>
    <recommendedName>
        <fullName evidence="5">1,4-alpha-glucan branching enzyme</fullName>
        <ecNumber evidence="5">2.4.1.18</ecNumber>
    </recommendedName>
</protein>
<dbReference type="SUPFAM" id="SSF81296">
    <property type="entry name" value="E set domains"/>
    <property type="match status" value="1"/>
</dbReference>
<evidence type="ECO:0000256" key="1">
    <source>
        <dbReference type="ARBA" id="ARBA00000826"/>
    </source>
</evidence>
<dbReference type="PIRSF" id="PIRSF000463">
    <property type="entry name" value="GlgB"/>
    <property type="match status" value="1"/>
</dbReference>
<dbReference type="InterPro" id="IPR017853">
    <property type="entry name" value="GH"/>
</dbReference>
<dbReference type="InterPro" id="IPR006047">
    <property type="entry name" value="GH13_cat_dom"/>
</dbReference>
<evidence type="ECO:0000256" key="5">
    <source>
        <dbReference type="ARBA" id="ARBA00012541"/>
    </source>
</evidence>
<keyword evidence="7" id="KW-0035">Amyloplast</keyword>
<dbReference type="Pfam" id="PF02922">
    <property type="entry name" value="CBM_48"/>
    <property type="match status" value="1"/>
</dbReference>
<dbReference type="SUPFAM" id="SSF51011">
    <property type="entry name" value="Glycosyl hydrolase domain"/>
    <property type="match status" value="1"/>
</dbReference>
<comment type="catalytic activity">
    <reaction evidence="1">
        <text>Transfers a segment of a (1-&gt;4)-alpha-D-glucan chain to a primary hydroxy group in a similar glucan chain.</text>
        <dbReference type="EC" id="2.4.1.18"/>
    </reaction>
</comment>
<dbReference type="EC" id="2.4.1.18" evidence="5"/>
<gene>
    <name evidence="11" type="ORF">V8G54_031468</name>
</gene>